<sequence>MSTFLMHNLDHLNAKFTLSIKHGILCTCQYIRSQKIKSIWKFTIEGT</sequence>
<reference evidence="1" key="1">
    <citation type="submission" date="2018-02" db="EMBL/GenBank/DDBJ databases">
        <title>Rhizophora mucronata_Transcriptome.</title>
        <authorList>
            <person name="Meera S.P."/>
            <person name="Sreeshan A."/>
            <person name="Augustine A."/>
        </authorList>
    </citation>
    <scope>NUCLEOTIDE SEQUENCE</scope>
    <source>
        <tissue evidence="1">Leaf</tissue>
    </source>
</reference>
<evidence type="ECO:0000313" key="1">
    <source>
        <dbReference type="EMBL" id="MBX63005.1"/>
    </source>
</evidence>
<dbReference type="EMBL" id="GGEC01082521">
    <property type="protein sequence ID" value="MBX63005.1"/>
    <property type="molecule type" value="Transcribed_RNA"/>
</dbReference>
<organism evidence="1">
    <name type="scientific">Rhizophora mucronata</name>
    <name type="common">Asiatic mangrove</name>
    <dbReference type="NCBI Taxonomy" id="61149"/>
    <lineage>
        <taxon>Eukaryota</taxon>
        <taxon>Viridiplantae</taxon>
        <taxon>Streptophyta</taxon>
        <taxon>Embryophyta</taxon>
        <taxon>Tracheophyta</taxon>
        <taxon>Spermatophyta</taxon>
        <taxon>Magnoliopsida</taxon>
        <taxon>eudicotyledons</taxon>
        <taxon>Gunneridae</taxon>
        <taxon>Pentapetalae</taxon>
        <taxon>rosids</taxon>
        <taxon>fabids</taxon>
        <taxon>Malpighiales</taxon>
        <taxon>Rhizophoraceae</taxon>
        <taxon>Rhizophora</taxon>
    </lineage>
</organism>
<name>A0A2P2Q7P4_RHIMU</name>
<dbReference type="AlphaFoldDB" id="A0A2P2Q7P4"/>
<protein>
    <submittedName>
        <fullName evidence="1">Uncharacterized protein</fullName>
    </submittedName>
</protein>
<accession>A0A2P2Q7P4</accession>
<proteinExistence type="predicted"/>